<dbReference type="GeneID" id="64657486"/>
<feature type="region of interest" description="Disordered" evidence="1">
    <location>
        <begin position="479"/>
        <end position="498"/>
    </location>
</feature>
<evidence type="ECO:0008006" key="4">
    <source>
        <dbReference type="Google" id="ProtNLM"/>
    </source>
</evidence>
<dbReference type="InterPro" id="IPR032675">
    <property type="entry name" value="LRR_dom_sf"/>
</dbReference>
<evidence type="ECO:0000313" key="2">
    <source>
        <dbReference type="EMBL" id="KAG1892901.1"/>
    </source>
</evidence>
<sequence>MHRALLVPEILVQIFININLSQPPSSQILGWPQSSTRKSLASLALTCTIFHGLAMDLLWSDMPGLRPLLGCVTRLHPVIYDPESKYCWSQDADPLAEHEFHQFLRHSARVRNITISASNYFHLLEALPIETCVFPNLRSLSWLVQRTEIGDLPFFLAPTLRRCYVSELQLYMKHIGARCPDMEDFTIREDSDRAQLSETLRSCKRLRRLQCPPFDSAAWMHLSTIPTLLELKIFIRRTIHYPLDNLNFATFLHLTHLSLDGIEVASAVAIIQHFKFPSLKEFEMHVRVLPWAEAEQLFHALSLCKASQTLEHINISSNNQTQEHTSDSLTAVRQFLCFKELRTLRLSVHHPIYLDDDLLFEAMTTWPHIHSLSLMNWHPSPATLTFRGLFAALRLCLHLQDLQVSVDARNIDIGPEVESFQHTSLKNLTMDLCELDAVNVEGVARIIYSMLPAVSQVMCSNGGVPRLWHNVNKHLDLLRNKPSSAPDHRNTEAALALS</sequence>
<dbReference type="Proteomes" id="UP001195769">
    <property type="component" value="Unassembled WGS sequence"/>
</dbReference>
<dbReference type="SUPFAM" id="SSF52047">
    <property type="entry name" value="RNI-like"/>
    <property type="match status" value="1"/>
</dbReference>
<dbReference type="RefSeq" id="XP_041218477.1">
    <property type="nucleotide sequence ID" value="XM_041363188.1"/>
</dbReference>
<evidence type="ECO:0000256" key="1">
    <source>
        <dbReference type="SAM" id="MobiDB-lite"/>
    </source>
</evidence>
<reference evidence="2" key="1">
    <citation type="journal article" date="2020" name="New Phytol.">
        <title>Comparative genomics reveals dynamic genome evolution in host specialist ectomycorrhizal fungi.</title>
        <authorList>
            <person name="Lofgren L.A."/>
            <person name="Nguyen N.H."/>
            <person name="Vilgalys R."/>
            <person name="Ruytinx J."/>
            <person name="Liao H.L."/>
            <person name="Branco S."/>
            <person name="Kuo A."/>
            <person name="LaButti K."/>
            <person name="Lipzen A."/>
            <person name="Andreopoulos W."/>
            <person name="Pangilinan J."/>
            <person name="Riley R."/>
            <person name="Hundley H."/>
            <person name="Na H."/>
            <person name="Barry K."/>
            <person name="Grigoriev I.V."/>
            <person name="Stajich J.E."/>
            <person name="Kennedy P.G."/>
        </authorList>
    </citation>
    <scope>NUCLEOTIDE SEQUENCE</scope>
    <source>
        <strain evidence="2">FC203</strain>
    </source>
</reference>
<name>A0AAD4HE68_9AGAM</name>
<dbReference type="Gene3D" id="3.80.10.10">
    <property type="entry name" value="Ribonuclease Inhibitor"/>
    <property type="match status" value="1"/>
</dbReference>
<protein>
    <recommendedName>
        <fullName evidence="4">F-box domain-containing protein</fullName>
    </recommendedName>
</protein>
<dbReference type="AlphaFoldDB" id="A0AAD4HE68"/>
<organism evidence="2 3">
    <name type="scientific">Suillus fuscotomentosus</name>
    <dbReference type="NCBI Taxonomy" id="1912939"/>
    <lineage>
        <taxon>Eukaryota</taxon>
        <taxon>Fungi</taxon>
        <taxon>Dikarya</taxon>
        <taxon>Basidiomycota</taxon>
        <taxon>Agaricomycotina</taxon>
        <taxon>Agaricomycetes</taxon>
        <taxon>Agaricomycetidae</taxon>
        <taxon>Boletales</taxon>
        <taxon>Suillineae</taxon>
        <taxon>Suillaceae</taxon>
        <taxon>Suillus</taxon>
    </lineage>
</organism>
<accession>A0AAD4HE68</accession>
<gene>
    <name evidence="2" type="ORF">F5891DRAFT_1068399</name>
</gene>
<keyword evidence="3" id="KW-1185">Reference proteome</keyword>
<evidence type="ECO:0000313" key="3">
    <source>
        <dbReference type="Proteomes" id="UP001195769"/>
    </source>
</evidence>
<dbReference type="EMBL" id="JABBWK010000114">
    <property type="protein sequence ID" value="KAG1892901.1"/>
    <property type="molecule type" value="Genomic_DNA"/>
</dbReference>
<proteinExistence type="predicted"/>
<comment type="caution">
    <text evidence="2">The sequence shown here is derived from an EMBL/GenBank/DDBJ whole genome shotgun (WGS) entry which is preliminary data.</text>
</comment>